<dbReference type="Proteomes" id="UP000616151">
    <property type="component" value="Unassembled WGS sequence"/>
</dbReference>
<reference evidence="1" key="1">
    <citation type="submission" date="2021-01" db="EMBL/GenBank/DDBJ databases">
        <authorList>
            <person name="Sun Q."/>
        </authorList>
    </citation>
    <scope>NUCLEOTIDE SEQUENCE</scope>
    <source>
        <strain evidence="1">YIM B02566</strain>
    </source>
</reference>
<sequence length="212" mass="23540">MYRLYGRPGSGSVVVEAVLEAAEAPYEVEIIERSQDGRVPEKLARVNPLGQVPALTLPNGTVMTESAAISLYLADKYPKANLAPAPDAAERPAYLRWLVFLATNIYMTDLRAYYPDRYTSDQNGGKCVKAAALARMAQEWDVYAAALGDKPFILGDKMCVADVYAAMLATWNLDVPSFFKKHPNVRAMYDRVTANPAIARAWGRNEMEDWKN</sequence>
<proteinExistence type="predicted"/>
<evidence type="ECO:0000313" key="1">
    <source>
        <dbReference type="EMBL" id="MBK1865493.1"/>
    </source>
</evidence>
<gene>
    <name evidence="1" type="ORF">JHL16_03955</name>
</gene>
<keyword evidence="2" id="KW-1185">Reference proteome</keyword>
<dbReference type="EMBL" id="JAENHL010000004">
    <property type="protein sequence ID" value="MBK1865493.1"/>
    <property type="molecule type" value="Genomic_DNA"/>
</dbReference>
<name>A0ACC5QZ80_9HYPH</name>
<evidence type="ECO:0000313" key="2">
    <source>
        <dbReference type="Proteomes" id="UP000616151"/>
    </source>
</evidence>
<accession>A0ACC5QZ80</accession>
<organism evidence="1 2">
    <name type="scientific">Taklimakanibacter albus</name>
    <dbReference type="NCBI Taxonomy" id="2800327"/>
    <lineage>
        <taxon>Bacteria</taxon>
        <taxon>Pseudomonadati</taxon>
        <taxon>Pseudomonadota</taxon>
        <taxon>Alphaproteobacteria</taxon>
        <taxon>Hyphomicrobiales</taxon>
        <taxon>Aestuariivirgaceae</taxon>
        <taxon>Taklimakanibacter</taxon>
    </lineage>
</organism>
<comment type="caution">
    <text evidence="1">The sequence shown here is derived from an EMBL/GenBank/DDBJ whole genome shotgun (WGS) entry which is preliminary data.</text>
</comment>
<protein>
    <submittedName>
        <fullName evidence="1">Glutathione S-transferase family protein</fullName>
    </submittedName>
</protein>